<comment type="caution">
    <text evidence="1">The sequence shown here is derived from an EMBL/GenBank/DDBJ whole genome shotgun (WGS) entry which is preliminary data.</text>
</comment>
<sequence>AGTDSTGGHGATLNNNQNSQLLLKITTSFKTSSSNIISIPTPSVHQVQQEQDHLLHLPIAVSPPPIIPSNIELPPIVNTQPNNITQPVNNMLVSQQQAQNQQQLVNQQQQLFGLQNQQFTSQPNRLPDPPNSWTSIAIQPVGMYFRSEQDAQRLHNEMILQENRARKEYRTYMQQRALNKAQRYLMDGMFMNLEARSKGFYCLSYHPFGNFQPSFNPNQYIDNLSQISSQDQQEYSNDLDQYQIQIDDDHDSNDDVFGDADLIELQVRGRRGRGKKNRGRGVVKAFAPSLQIHQHSIHQPCSPEVSSNHEVSGLLVMLQDLNLVVRQLYSTRSREDLEVELDCPEVCQLLEVVQYLQDQLEEQTQQQESEEDDLGLIVLNAHLELEQVNPQQFEQEFVVLIVVQELGVYLTSKSREFLLIEELDPQFVFEQGLEQLCSKKLPELIPLEAMG</sequence>
<gene>
    <name evidence="1" type="ORF">EZS28_041441</name>
</gene>
<protein>
    <submittedName>
        <fullName evidence="1">Uncharacterized protein</fullName>
    </submittedName>
</protein>
<feature type="non-terminal residue" evidence="1">
    <location>
        <position position="451"/>
    </location>
</feature>
<dbReference type="Proteomes" id="UP000324800">
    <property type="component" value="Unassembled WGS sequence"/>
</dbReference>
<evidence type="ECO:0000313" key="2">
    <source>
        <dbReference type="Proteomes" id="UP000324800"/>
    </source>
</evidence>
<organism evidence="1 2">
    <name type="scientific">Streblomastix strix</name>
    <dbReference type="NCBI Taxonomy" id="222440"/>
    <lineage>
        <taxon>Eukaryota</taxon>
        <taxon>Metamonada</taxon>
        <taxon>Preaxostyla</taxon>
        <taxon>Oxymonadida</taxon>
        <taxon>Streblomastigidae</taxon>
        <taxon>Streblomastix</taxon>
    </lineage>
</organism>
<dbReference type="AlphaFoldDB" id="A0A5J4TZ44"/>
<evidence type="ECO:0000313" key="1">
    <source>
        <dbReference type="EMBL" id="KAA6363032.1"/>
    </source>
</evidence>
<reference evidence="1 2" key="1">
    <citation type="submission" date="2019-03" db="EMBL/GenBank/DDBJ databases">
        <title>Single cell metagenomics reveals metabolic interactions within the superorganism composed of flagellate Streblomastix strix and complex community of Bacteroidetes bacteria on its surface.</title>
        <authorList>
            <person name="Treitli S.C."/>
            <person name="Kolisko M."/>
            <person name="Husnik F."/>
            <person name="Keeling P."/>
            <person name="Hampl V."/>
        </authorList>
    </citation>
    <scope>NUCLEOTIDE SEQUENCE [LARGE SCALE GENOMIC DNA]</scope>
    <source>
        <strain evidence="1">ST1C</strain>
    </source>
</reference>
<feature type="non-terminal residue" evidence="1">
    <location>
        <position position="1"/>
    </location>
</feature>
<dbReference type="EMBL" id="SNRW01023402">
    <property type="protein sequence ID" value="KAA6363032.1"/>
    <property type="molecule type" value="Genomic_DNA"/>
</dbReference>
<proteinExistence type="predicted"/>
<accession>A0A5J4TZ44</accession>
<name>A0A5J4TZ44_9EUKA</name>